<evidence type="ECO:0000313" key="1">
    <source>
        <dbReference type="EMBL" id="EQA61016.1"/>
    </source>
</evidence>
<sequence length="58" mass="6539">MVFNLEIPLRVPVAARISIVRSDFISGSSPKLSKGNEKFRYFMMDLFCNKGGCLVLEL</sequence>
<dbReference type="EMBL" id="AHMT02000052">
    <property type="protein sequence ID" value="EQA61016.1"/>
    <property type="molecule type" value="Genomic_DNA"/>
</dbReference>
<keyword evidence="2" id="KW-1185">Reference proteome</keyword>
<comment type="caution">
    <text evidence="1">The sequence shown here is derived from an EMBL/GenBank/DDBJ whole genome shotgun (WGS) entry which is preliminary data.</text>
</comment>
<organism evidence="1 2">
    <name type="scientific">Leptospira alexanderi serovar Manhao 3 str. L 60</name>
    <dbReference type="NCBI Taxonomy" id="1049759"/>
    <lineage>
        <taxon>Bacteria</taxon>
        <taxon>Pseudomonadati</taxon>
        <taxon>Spirochaetota</taxon>
        <taxon>Spirochaetia</taxon>
        <taxon>Leptospirales</taxon>
        <taxon>Leptospiraceae</taxon>
        <taxon>Leptospira</taxon>
    </lineage>
</organism>
<protein>
    <submittedName>
        <fullName evidence="1">Uncharacterized protein</fullName>
    </submittedName>
</protein>
<name>V6HUN8_9LEPT</name>
<proteinExistence type="predicted"/>
<gene>
    <name evidence="1" type="ORF">LEP1GSC062_1567</name>
</gene>
<reference evidence="1" key="1">
    <citation type="submission" date="2013-05" db="EMBL/GenBank/DDBJ databases">
        <authorList>
            <person name="Harkins D.M."/>
            <person name="Durkin A.S."/>
            <person name="Brinkac L.M."/>
            <person name="Haft D.H."/>
            <person name="Selengut J.D."/>
            <person name="Sanka R."/>
            <person name="DePew J."/>
            <person name="Purushe J."/>
            <person name="Hartskeerl R.A."/>
            <person name="Ahmed A."/>
            <person name="van der Linden H."/>
            <person name="Goris M.G.A."/>
            <person name="Vinetz J.M."/>
            <person name="Sutton G.G."/>
            <person name="Nierman W.C."/>
            <person name="Fouts D.E."/>
        </authorList>
    </citation>
    <scope>NUCLEOTIDE SEQUENCE [LARGE SCALE GENOMIC DNA]</scope>
    <source>
        <strain evidence="1">L 60</strain>
    </source>
</reference>
<accession>V6HUN8</accession>
<dbReference type="Proteomes" id="UP000018747">
    <property type="component" value="Unassembled WGS sequence"/>
</dbReference>
<dbReference type="AlphaFoldDB" id="V6HUN8"/>
<evidence type="ECO:0000313" key="2">
    <source>
        <dbReference type="Proteomes" id="UP000018747"/>
    </source>
</evidence>